<keyword evidence="1" id="KW-1134">Transmembrane beta strand</keyword>
<dbReference type="Proteomes" id="UP000322362">
    <property type="component" value="Unassembled WGS sequence"/>
</dbReference>
<evidence type="ECO:0000256" key="2">
    <source>
        <dbReference type="SAM" id="SignalP"/>
    </source>
</evidence>
<comment type="similarity">
    <text evidence="1">Belongs to the TonB-dependent receptor family.</text>
</comment>
<dbReference type="Pfam" id="PF13715">
    <property type="entry name" value="CarbopepD_reg_2"/>
    <property type="match status" value="1"/>
</dbReference>
<dbReference type="InterPro" id="IPR039426">
    <property type="entry name" value="TonB-dep_rcpt-like"/>
</dbReference>
<dbReference type="NCBIfam" id="TIGR04057">
    <property type="entry name" value="SusC_RagA_signa"/>
    <property type="match status" value="1"/>
</dbReference>
<name>A0A5D4H0M7_9SPHI</name>
<gene>
    <name evidence="4" type="ORF">FXV77_17125</name>
</gene>
<dbReference type="SUPFAM" id="SSF49464">
    <property type="entry name" value="Carboxypeptidase regulatory domain-like"/>
    <property type="match status" value="1"/>
</dbReference>
<dbReference type="Gene3D" id="2.170.130.10">
    <property type="entry name" value="TonB-dependent receptor, plug domain"/>
    <property type="match status" value="1"/>
</dbReference>
<dbReference type="InterPro" id="IPR012910">
    <property type="entry name" value="Plug_dom"/>
</dbReference>
<protein>
    <submittedName>
        <fullName evidence="4">TonB-dependent receptor</fullName>
    </submittedName>
</protein>
<dbReference type="InterPro" id="IPR008969">
    <property type="entry name" value="CarboxyPept-like_regulatory"/>
</dbReference>
<keyword evidence="1" id="KW-0813">Transport</keyword>
<evidence type="ECO:0000256" key="1">
    <source>
        <dbReference type="PROSITE-ProRule" id="PRU01360"/>
    </source>
</evidence>
<comment type="caution">
    <text evidence="4">The sequence shown here is derived from an EMBL/GenBank/DDBJ whole genome shotgun (WGS) entry which is preliminary data.</text>
</comment>
<dbReference type="EMBL" id="VTAV01000015">
    <property type="protein sequence ID" value="TYR33589.1"/>
    <property type="molecule type" value="Genomic_DNA"/>
</dbReference>
<organism evidence="4 5">
    <name type="scientific">Sphingobacterium phlebotomi</name>
    <dbReference type="NCBI Taxonomy" id="2605433"/>
    <lineage>
        <taxon>Bacteria</taxon>
        <taxon>Pseudomonadati</taxon>
        <taxon>Bacteroidota</taxon>
        <taxon>Sphingobacteriia</taxon>
        <taxon>Sphingobacteriales</taxon>
        <taxon>Sphingobacteriaceae</taxon>
        <taxon>Sphingobacterium</taxon>
    </lineage>
</organism>
<dbReference type="InterPro" id="IPR023996">
    <property type="entry name" value="TonB-dep_OMP_SusC/RagA"/>
</dbReference>
<reference evidence="4 5" key="1">
    <citation type="submission" date="2019-08" db="EMBL/GenBank/DDBJ databases">
        <title>Phlebobacter frassis gen. nov. sp. nov., a new member of family Sphingobacteriaceae isolated from sand fly rearing media.</title>
        <authorList>
            <person name="Kakumanu M.L."/>
            <person name="Marayati B.F."/>
            <person name="Wada-Katsumata A."/>
            <person name="Wasserberg G."/>
            <person name="Schal C."/>
            <person name="Apperson C.S."/>
            <person name="Ponnusamy L."/>
        </authorList>
    </citation>
    <scope>NUCLEOTIDE SEQUENCE [LARGE SCALE GENOMIC DNA]</scope>
    <source>
        <strain evidence="4 5">SSI9</strain>
    </source>
</reference>
<keyword evidence="1" id="KW-0472">Membrane</keyword>
<keyword evidence="2" id="KW-0732">Signal</keyword>
<dbReference type="PROSITE" id="PS52016">
    <property type="entry name" value="TONB_DEPENDENT_REC_3"/>
    <property type="match status" value="1"/>
</dbReference>
<proteinExistence type="inferred from homology"/>
<feature type="chain" id="PRO_5022823695" evidence="2">
    <location>
        <begin position="21"/>
        <end position="1010"/>
    </location>
</feature>
<dbReference type="Pfam" id="PF07715">
    <property type="entry name" value="Plug"/>
    <property type="match status" value="1"/>
</dbReference>
<comment type="subcellular location">
    <subcellularLocation>
        <location evidence="1">Cell outer membrane</location>
        <topology evidence="1">Multi-pass membrane protein</topology>
    </subcellularLocation>
</comment>
<evidence type="ECO:0000313" key="4">
    <source>
        <dbReference type="EMBL" id="TYR33589.1"/>
    </source>
</evidence>
<accession>A0A5D4H0M7</accession>
<keyword evidence="5" id="KW-1185">Reference proteome</keyword>
<feature type="signal peptide" evidence="2">
    <location>
        <begin position="1"/>
        <end position="20"/>
    </location>
</feature>
<dbReference type="AlphaFoldDB" id="A0A5D4H0M7"/>
<keyword evidence="4" id="KW-0675">Receptor</keyword>
<dbReference type="GO" id="GO:0009279">
    <property type="term" value="C:cell outer membrane"/>
    <property type="evidence" value="ECO:0007669"/>
    <property type="project" value="UniProtKB-SubCell"/>
</dbReference>
<dbReference type="RefSeq" id="WP_148920465.1">
    <property type="nucleotide sequence ID" value="NZ_VTAV01000015.1"/>
</dbReference>
<dbReference type="SUPFAM" id="SSF56935">
    <property type="entry name" value="Porins"/>
    <property type="match status" value="1"/>
</dbReference>
<evidence type="ECO:0000259" key="3">
    <source>
        <dbReference type="Pfam" id="PF07715"/>
    </source>
</evidence>
<sequence length="1010" mass="112004">MRKLLLLFLFLTTALSYGYAQVKTVTGTVKDSQSLIGLPGVTISKPDGTGSQTDAAGRFSIEASATDSLTFRFIGYTTQTVSVSDQETLDVFLISEDQALEEVVVIGYGTANRNDLTAPVTEVNVEDLTKRTTANPMQALQGSVSGVQVVTSGAPGSTPTVRVRGVGSLNNENPLYVVDGMFVDNIDFLNSNDIESMSILKDASGAAIYGVRAANGVVIITTKKGKMNMRTQVNYEGYVGFQNPVNMLRMASGAEYAAMQLAKGTRGDSLYVLNSIEQFGGQGLVPATNTDWYGELLRNNAPMHSHSLDIMGGTEKVNYSFGANMLDQEGIMDARNDYKRYNLRFQMEAQAFDWLKLGFTVHLSNSTLFAPDNGAFGLAYFASPLYPVRDANNTNAFPEDFASSTSIGYNNGVFNNPVAQAYYNYDRTKAFQVLPSAYADVNIWGNKLKFKTQLSQRLASHHKYDYTPEYYVDNTQRSQLSKLISVQDRYTNYIWDNLLTYTDNADDHNWSVLLGHSVREQRWRKTQASADDIPANEESWYVNLGTRSITGYEEDGTRNAGLSYFARGTYDYRKTYLLTATFRADGSSKYQTKWGYFPSVGLGWVLTNENFLQEQDFLSFLKVRGSWGKLGNDGINANAGYAVLNTGNDYSGIFGSIGLGSGAYLPGYTIESQFSRIGWEVVEEWDFGLDFTMANERLKGTVDYYHRLTRGLAFNRTRALRGGDIYGNFGDVANSGFEFNLNWADRIGDFGYNIGGNLTTLKNEVKDLGGIAYLMGGQTNFPVRIEVGKPLNYFYGYEVTGIYQNQSQVDNDPIGSAEGAKPGYFIYKDQNGDNVLDENDRTDIGNYLPKITYGFNMGFDYKNFDLSIVFQGQTGNKILNQNRSSRNQYSMMNGDAKFVTSLWNGEGSTNTYPSAEATTNGYTFAANSFWVESGSYLRIQNIQLGYNFNIGKEDKQTRFRVFATADRPAIFTNYSGFTPEITGDGVSGLGYDRNIYPVSATYSVGVRVSY</sequence>
<feature type="domain" description="TonB-dependent receptor plug" evidence="3">
    <location>
        <begin position="114"/>
        <end position="217"/>
    </location>
</feature>
<dbReference type="NCBIfam" id="TIGR04056">
    <property type="entry name" value="OMP_RagA_SusC"/>
    <property type="match status" value="1"/>
</dbReference>
<keyword evidence="1" id="KW-0812">Transmembrane</keyword>
<keyword evidence="1" id="KW-0998">Cell outer membrane</keyword>
<dbReference type="InterPro" id="IPR023997">
    <property type="entry name" value="TonB-dep_OMP_SusC/RagA_CS"/>
</dbReference>
<dbReference type="InterPro" id="IPR037066">
    <property type="entry name" value="Plug_dom_sf"/>
</dbReference>
<evidence type="ECO:0000313" key="5">
    <source>
        <dbReference type="Proteomes" id="UP000322362"/>
    </source>
</evidence>